<reference evidence="1 2" key="2">
    <citation type="journal article" date="2017" name="Front. Plant Sci.">
        <title>Gene Classification and Mining of Molecular Markers Useful in Red Clover (Trifolium pratense) Breeding.</title>
        <authorList>
            <person name="Istvanek J."/>
            <person name="Dluhosova J."/>
            <person name="Dluhos P."/>
            <person name="Patkova L."/>
            <person name="Nedelnik J."/>
            <person name="Repkova J."/>
        </authorList>
    </citation>
    <scope>NUCLEOTIDE SEQUENCE [LARGE SCALE GENOMIC DNA]</scope>
    <source>
        <strain evidence="2">cv. Tatra</strain>
        <tissue evidence="1">Young leaves</tissue>
    </source>
</reference>
<dbReference type="EMBL" id="ASHM01017609">
    <property type="protein sequence ID" value="PNX99304.1"/>
    <property type="molecule type" value="Genomic_DNA"/>
</dbReference>
<proteinExistence type="predicted"/>
<gene>
    <name evidence="1" type="ORF">L195_g022569</name>
</gene>
<protein>
    <submittedName>
        <fullName evidence="1">Uncharacterized protein</fullName>
    </submittedName>
</protein>
<feature type="non-terminal residue" evidence="1">
    <location>
        <position position="1"/>
    </location>
</feature>
<accession>A0A2K3N8H1</accession>
<name>A0A2K3N8H1_TRIPR</name>
<evidence type="ECO:0000313" key="1">
    <source>
        <dbReference type="EMBL" id="PNX99304.1"/>
    </source>
</evidence>
<reference evidence="1 2" key="1">
    <citation type="journal article" date="2014" name="Am. J. Bot.">
        <title>Genome assembly and annotation for red clover (Trifolium pratense; Fabaceae).</title>
        <authorList>
            <person name="Istvanek J."/>
            <person name="Jaros M."/>
            <person name="Krenek A."/>
            <person name="Repkova J."/>
        </authorList>
    </citation>
    <scope>NUCLEOTIDE SEQUENCE [LARGE SCALE GENOMIC DNA]</scope>
    <source>
        <strain evidence="2">cv. Tatra</strain>
        <tissue evidence="1">Young leaves</tissue>
    </source>
</reference>
<evidence type="ECO:0000313" key="2">
    <source>
        <dbReference type="Proteomes" id="UP000236291"/>
    </source>
</evidence>
<comment type="caution">
    <text evidence="1">The sequence shown here is derived from an EMBL/GenBank/DDBJ whole genome shotgun (WGS) entry which is preliminary data.</text>
</comment>
<organism evidence="1 2">
    <name type="scientific">Trifolium pratense</name>
    <name type="common">Red clover</name>
    <dbReference type="NCBI Taxonomy" id="57577"/>
    <lineage>
        <taxon>Eukaryota</taxon>
        <taxon>Viridiplantae</taxon>
        <taxon>Streptophyta</taxon>
        <taxon>Embryophyta</taxon>
        <taxon>Tracheophyta</taxon>
        <taxon>Spermatophyta</taxon>
        <taxon>Magnoliopsida</taxon>
        <taxon>eudicotyledons</taxon>
        <taxon>Gunneridae</taxon>
        <taxon>Pentapetalae</taxon>
        <taxon>rosids</taxon>
        <taxon>fabids</taxon>
        <taxon>Fabales</taxon>
        <taxon>Fabaceae</taxon>
        <taxon>Papilionoideae</taxon>
        <taxon>50 kb inversion clade</taxon>
        <taxon>NPAAA clade</taxon>
        <taxon>Hologalegina</taxon>
        <taxon>IRL clade</taxon>
        <taxon>Trifolieae</taxon>
        <taxon>Trifolium</taxon>
    </lineage>
</organism>
<dbReference type="AlphaFoldDB" id="A0A2K3N8H1"/>
<dbReference type="Proteomes" id="UP000236291">
    <property type="component" value="Unassembled WGS sequence"/>
</dbReference>
<sequence length="184" mass="21155">SSRSRELELSLCATLYSEVESLECSLFGKDGQSLLYDIRFESYGWIVSMERYLKLNFVQVEKLHSVVIALVDHSLNWYQWWEEQSLGSSWKEFNRVGILHIGIIEQIHVGLELNDTESLSELMVLALLHEEEKNLCSTEMWTGCEKEKKNRKGNHHGNTLTGLAKVAGHSWLELGAEIQWKAIC</sequence>